<name>A0A0E9VZ50_ANGAN</name>
<proteinExistence type="predicted"/>
<organism evidence="1">
    <name type="scientific">Anguilla anguilla</name>
    <name type="common">European freshwater eel</name>
    <name type="synonym">Muraena anguilla</name>
    <dbReference type="NCBI Taxonomy" id="7936"/>
    <lineage>
        <taxon>Eukaryota</taxon>
        <taxon>Metazoa</taxon>
        <taxon>Chordata</taxon>
        <taxon>Craniata</taxon>
        <taxon>Vertebrata</taxon>
        <taxon>Euteleostomi</taxon>
        <taxon>Actinopterygii</taxon>
        <taxon>Neopterygii</taxon>
        <taxon>Teleostei</taxon>
        <taxon>Anguilliformes</taxon>
        <taxon>Anguillidae</taxon>
        <taxon>Anguilla</taxon>
    </lineage>
</organism>
<accession>A0A0E9VZ50</accession>
<protein>
    <submittedName>
        <fullName evidence="1">Uncharacterized protein</fullName>
    </submittedName>
</protein>
<dbReference type="AlphaFoldDB" id="A0A0E9VZ50"/>
<reference evidence="1" key="1">
    <citation type="submission" date="2014-11" db="EMBL/GenBank/DDBJ databases">
        <authorList>
            <person name="Amaro Gonzalez C."/>
        </authorList>
    </citation>
    <scope>NUCLEOTIDE SEQUENCE</scope>
</reference>
<sequence length="24" mass="2867">MQYYIQWAPELLAPLIKMKKKGCI</sequence>
<evidence type="ECO:0000313" key="1">
    <source>
        <dbReference type="EMBL" id="JAH83326.1"/>
    </source>
</evidence>
<dbReference type="EMBL" id="GBXM01025251">
    <property type="protein sequence ID" value="JAH83326.1"/>
    <property type="molecule type" value="Transcribed_RNA"/>
</dbReference>
<reference evidence="1" key="2">
    <citation type="journal article" date="2015" name="Fish Shellfish Immunol.">
        <title>Early steps in the European eel (Anguilla anguilla)-Vibrio vulnificus interaction in the gills: Role of the RtxA13 toxin.</title>
        <authorList>
            <person name="Callol A."/>
            <person name="Pajuelo D."/>
            <person name="Ebbesson L."/>
            <person name="Teles M."/>
            <person name="MacKenzie S."/>
            <person name="Amaro C."/>
        </authorList>
    </citation>
    <scope>NUCLEOTIDE SEQUENCE</scope>
</reference>